<reference evidence="3 4" key="1">
    <citation type="submission" date="2021-02" db="EMBL/GenBank/DDBJ databases">
        <title>Variation within the Batrachochytrium salamandrivorans European outbreak.</title>
        <authorList>
            <person name="Kelly M."/>
            <person name="Pasmans F."/>
            <person name="Shea T.P."/>
            <person name="Munoz J.F."/>
            <person name="Carranza S."/>
            <person name="Cuomo C.A."/>
            <person name="Martel A."/>
        </authorList>
    </citation>
    <scope>NUCLEOTIDE SEQUENCE [LARGE SCALE GENOMIC DNA]</scope>
    <source>
        <strain evidence="3 4">AMFP18/2</strain>
    </source>
</reference>
<gene>
    <name evidence="3" type="ORF">BASA50_001405</name>
</gene>
<evidence type="ECO:0000313" key="3">
    <source>
        <dbReference type="EMBL" id="KAH6587126.1"/>
    </source>
</evidence>
<evidence type="ECO:0000256" key="2">
    <source>
        <dbReference type="SAM" id="SignalP"/>
    </source>
</evidence>
<protein>
    <submittedName>
        <fullName evidence="3">Uncharacterized protein</fullName>
    </submittedName>
</protein>
<keyword evidence="4" id="KW-1185">Reference proteome</keyword>
<feature type="region of interest" description="Disordered" evidence="1">
    <location>
        <begin position="239"/>
        <end position="279"/>
    </location>
</feature>
<feature type="region of interest" description="Disordered" evidence="1">
    <location>
        <begin position="32"/>
        <end position="65"/>
    </location>
</feature>
<comment type="caution">
    <text evidence="3">The sequence shown here is derived from an EMBL/GenBank/DDBJ whole genome shotgun (WGS) entry which is preliminary data.</text>
</comment>
<dbReference type="Proteomes" id="UP001648503">
    <property type="component" value="Unassembled WGS sequence"/>
</dbReference>
<name>A0ABQ8EV65_9FUNG</name>
<feature type="signal peptide" evidence="2">
    <location>
        <begin position="1"/>
        <end position="18"/>
    </location>
</feature>
<sequence>MRFISLVLLSFIATNTCAIYTPKVHQIEKRGLPLPIGGRSNRHPSCQPNPTDDNEQSGPSQSTSFTSRVLSRVIGFLTNIMNFYKGGERIDAIGMSNDQVGSSIPISPEEKMIVEHIKFLKEAVEEAIVREQETKDKAEGRWTGLYKLIVDLFSKNLDEPDNAPEELIKSSREAPSPLTAEIYTSHIATVAEIRFRAAIKIALQRDPNNPMEGLVTSKDRLDRKKNSIHNIAISEDGDYDCYDYYYDDDDTEDDDEDDDDSDDSETENEEEEEKQDDKD</sequence>
<feature type="chain" id="PRO_5046932727" evidence="2">
    <location>
        <begin position="19"/>
        <end position="279"/>
    </location>
</feature>
<proteinExistence type="predicted"/>
<evidence type="ECO:0000313" key="4">
    <source>
        <dbReference type="Proteomes" id="UP001648503"/>
    </source>
</evidence>
<accession>A0ABQ8EV65</accession>
<evidence type="ECO:0000256" key="1">
    <source>
        <dbReference type="SAM" id="MobiDB-lite"/>
    </source>
</evidence>
<feature type="compositionally biased region" description="Polar residues" evidence="1">
    <location>
        <begin position="43"/>
        <end position="65"/>
    </location>
</feature>
<organism evidence="3 4">
    <name type="scientific">Batrachochytrium salamandrivorans</name>
    <dbReference type="NCBI Taxonomy" id="1357716"/>
    <lineage>
        <taxon>Eukaryota</taxon>
        <taxon>Fungi</taxon>
        <taxon>Fungi incertae sedis</taxon>
        <taxon>Chytridiomycota</taxon>
        <taxon>Chytridiomycota incertae sedis</taxon>
        <taxon>Chytridiomycetes</taxon>
        <taxon>Rhizophydiales</taxon>
        <taxon>Rhizophydiales incertae sedis</taxon>
        <taxon>Batrachochytrium</taxon>
    </lineage>
</organism>
<keyword evidence="2" id="KW-0732">Signal</keyword>
<dbReference type="EMBL" id="JAFCIX010000568">
    <property type="protein sequence ID" value="KAH6587126.1"/>
    <property type="molecule type" value="Genomic_DNA"/>
</dbReference>